<dbReference type="PRINTS" id="PR00464">
    <property type="entry name" value="EP450II"/>
</dbReference>
<dbReference type="InterPro" id="IPR002974">
    <property type="entry name" value="Cyt_P450_E_CYP52_ascomycetes"/>
</dbReference>
<dbReference type="Pfam" id="PF00067">
    <property type="entry name" value="p450"/>
    <property type="match status" value="2"/>
</dbReference>
<evidence type="ECO:0000256" key="9">
    <source>
        <dbReference type="RuleBase" id="RU000461"/>
    </source>
</evidence>
<name>A0AAN6LWA1_9PLEO</name>
<evidence type="ECO:0000256" key="2">
    <source>
        <dbReference type="ARBA" id="ARBA00010617"/>
    </source>
</evidence>
<dbReference type="InterPro" id="IPR001128">
    <property type="entry name" value="Cyt_P450"/>
</dbReference>
<dbReference type="GO" id="GO:0020037">
    <property type="term" value="F:heme binding"/>
    <property type="evidence" value="ECO:0007669"/>
    <property type="project" value="InterPro"/>
</dbReference>
<dbReference type="CDD" id="cd11063">
    <property type="entry name" value="CYP52"/>
    <property type="match status" value="1"/>
</dbReference>
<evidence type="ECO:0000256" key="3">
    <source>
        <dbReference type="ARBA" id="ARBA00022617"/>
    </source>
</evidence>
<keyword evidence="3 8" id="KW-0349">Heme</keyword>
<dbReference type="PANTHER" id="PTHR24287">
    <property type="entry name" value="P450, PUTATIVE (EUROFUNG)-RELATED"/>
    <property type="match status" value="1"/>
</dbReference>
<keyword evidence="7 9" id="KW-0503">Monooxygenase</keyword>
<keyword evidence="11" id="KW-1185">Reference proteome</keyword>
<keyword evidence="5 9" id="KW-0560">Oxidoreductase</keyword>
<dbReference type="Proteomes" id="UP001280581">
    <property type="component" value="Unassembled WGS sequence"/>
</dbReference>
<comment type="caution">
    <text evidence="10">The sequence shown here is derived from an EMBL/GenBank/DDBJ whole genome shotgun (WGS) entry which is preliminary data.</text>
</comment>
<accession>A0AAN6LWA1</accession>
<feature type="binding site" description="axial binding residue" evidence="8">
    <location>
        <position position="463"/>
    </location>
    <ligand>
        <name>heme</name>
        <dbReference type="ChEBI" id="CHEBI:30413"/>
    </ligand>
    <ligandPart>
        <name>Fe</name>
        <dbReference type="ChEBI" id="CHEBI:18248"/>
    </ligandPart>
</feature>
<evidence type="ECO:0000256" key="7">
    <source>
        <dbReference type="ARBA" id="ARBA00023033"/>
    </source>
</evidence>
<dbReference type="GO" id="GO:0016712">
    <property type="term" value="F:oxidoreductase activity, acting on paired donors, with incorporation or reduction of molecular oxygen, reduced flavin or flavoprotein as one donor, and incorporation of one atom of oxygen"/>
    <property type="evidence" value="ECO:0007669"/>
    <property type="project" value="InterPro"/>
</dbReference>
<comment type="cofactor">
    <cofactor evidence="1 8">
        <name>heme</name>
        <dbReference type="ChEBI" id="CHEBI:30413"/>
    </cofactor>
</comment>
<protein>
    <recommendedName>
        <fullName evidence="12">Cytochrome P450</fullName>
    </recommendedName>
</protein>
<evidence type="ECO:0000256" key="4">
    <source>
        <dbReference type="ARBA" id="ARBA00022723"/>
    </source>
</evidence>
<evidence type="ECO:0000313" key="10">
    <source>
        <dbReference type="EMBL" id="KAK3208441.1"/>
    </source>
</evidence>
<dbReference type="InterPro" id="IPR002402">
    <property type="entry name" value="Cyt_P450_E_grp-II"/>
</dbReference>
<dbReference type="GO" id="GO:0005506">
    <property type="term" value="F:iron ion binding"/>
    <property type="evidence" value="ECO:0007669"/>
    <property type="project" value="InterPro"/>
</dbReference>
<evidence type="ECO:0008006" key="12">
    <source>
        <dbReference type="Google" id="ProtNLM"/>
    </source>
</evidence>
<gene>
    <name evidence="10" type="ORF">GRF29_77g723510</name>
</gene>
<proteinExistence type="inferred from homology"/>
<sequence>MDVFRVVYAIAVIVISRFILSHPKAKMAFSKASRQNNCAEPPTPPSRDPVFGLDTVFQTFQQMKEHRRMKSVYAIFGRHGHTYQSFPLGRRSVSTIHPQNLDVIFTKNDVFGVGPLRERASEPMIGRGIVSSDGAMWAHARTMMKPTFNRSQIADRNMFSTHVEKFMELLPRDNSEVDLQPLFDRLILDASSEFIFGESFNSLERDCPEDSQKFLDSFSYAQQGVGKRVVLGKLNFLMRDQRFWESCAYIRGYTQKHIDRAIANLKKSKVQVGSRRYILAQEVVQVTQDRAVVCDQLLNVVFAGRDTPAVALTSVFFCIARNPQTWNKIKEEIKGLEDEDLTLGRLKTLRYVQNVIKEDRHTVYNPSINVSLSCRSQEAMRLYPPVANTSRSCDKAIVLPVGGGPNGSSPVYLHPGDSVSINVYSLHRSEIYSPDPERFRPERWETIQTTWEYLSFGGGPRHCPAQQLALFWVAYALVKIAMVYKEVQNHDPTEEFVENMKLNMESLNGARVKLIVA</sequence>
<organism evidence="10 11">
    <name type="scientific">Pseudopithomyces chartarum</name>
    <dbReference type="NCBI Taxonomy" id="1892770"/>
    <lineage>
        <taxon>Eukaryota</taxon>
        <taxon>Fungi</taxon>
        <taxon>Dikarya</taxon>
        <taxon>Ascomycota</taxon>
        <taxon>Pezizomycotina</taxon>
        <taxon>Dothideomycetes</taxon>
        <taxon>Pleosporomycetidae</taxon>
        <taxon>Pleosporales</taxon>
        <taxon>Massarineae</taxon>
        <taxon>Didymosphaeriaceae</taxon>
        <taxon>Pseudopithomyces</taxon>
    </lineage>
</organism>
<dbReference type="PRINTS" id="PR01239">
    <property type="entry name" value="EP450IICYP52"/>
</dbReference>
<dbReference type="EMBL" id="WVTA01000007">
    <property type="protein sequence ID" value="KAK3208441.1"/>
    <property type="molecule type" value="Genomic_DNA"/>
</dbReference>
<keyword evidence="6 8" id="KW-0408">Iron</keyword>
<dbReference type="PANTHER" id="PTHR24287:SF17">
    <property type="entry name" value="P450, PUTATIVE (EUROFUNG)-RELATED"/>
    <property type="match status" value="1"/>
</dbReference>
<dbReference type="InterPro" id="IPR036396">
    <property type="entry name" value="Cyt_P450_sf"/>
</dbReference>
<keyword evidence="4 8" id="KW-0479">Metal-binding</keyword>
<dbReference type="AlphaFoldDB" id="A0AAN6LWA1"/>
<comment type="similarity">
    <text evidence="2 9">Belongs to the cytochrome P450 family.</text>
</comment>
<reference evidence="10 11" key="1">
    <citation type="submission" date="2021-02" db="EMBL/GenBank/DDBJ databases">
        <title>Genome assembly of Pseudopithomyces chartarum.</title>
        <authorList>
            <person name="Jauregui R."/>
            <person name="Singh J."/>
            <person name="Voisey C."/>
        </authorList>
    </citation>
    <scope>NUCLEOTIDE SEQUENCE [LARGE SCALE GENOMIC DNA]</scope>
    <source>
        <strain evidence="10 11">AGR01</strain>
    </source>
</reference>
<dbReference type="SUPFAM" id="SSF48264">
    <property type="entry name" value="Cytochrome P450"/>
    <property type="match status" value="1"/>
</dbReference>
<evidence type="ECO:0000256" key="8">
    <source>
        <dbReference type="PIRSR" id="PIRSR602402-1"/>
    </source>
</evidence>
<evidence type="ECO:0000313" key="11">
    <source>
        <dbReference type="Proteomes" id="UP001280581"/>
    </source>
</evidence>
<dbReference type="Gene3D" id="1.10.630.10">
    <property type="entry name" value="Cytochrome P450"/>
    <property type="match status" value="1"/>
</dbReference>
<evidence type="ECO:0000256" key="6">
    <source>
        <dbReference type="ARBA" id="ARBA00023004"/>
    </source>
</evidence>
<dbReference type="PROSITE" id="PS00086">
    <property type="entry name" value="CYTOCHROME_P450"/>
    <property type="match status" value="1"/>
</dbReference>
<dbReference type="InterPro" id="IPR047146">
    <property type="entry name" value="Cyt_P450_E_CYP52_fungi"/>
</dbReference>
<evidence type="ECO:0000256" key="1">
    <source>
        <dbReference type="ARBA" id="ARBA00001971"/>
    </source>
</evidence>
<dbReference type="InterPro" id="IPR017972">
    <property type="entry name" value="Cyt_P450_CS"/>
</dbReference>
<evidence type="ECO:0000256" key="5">
    <source>
        <dbReference type="ARBA" id="ARBA00023002"/>
    </source>
</evidence>